<protein>
    <submittedName>
        <fullName evidence="1">Uncharacterized protein</fullName>
    </submittedName>
</protein>
<keyword evidence="2" id="KW-1185">Reference proteome</keyword>
<evidence type="ECO:0000313" key="2">
    <source>
        <dbReference type="Proteomes" id="UP001564657"/>
    </source>
</evidence>
<dbReference type="RefSeq" id="WP_369705899.1">
    <property type="nucleotide sequence ID" value="NZ_JBGEWD010000038.1"/>
</dbReference>
<evidence type="ECO:0000313" key="1">
    <source>
        <dbReference type="EMBL" id="MEY8002002.1"/>
    </source>
</evidence>
<reference evidence="1 2" key="1">
    <citation type="submission" date="2024-08" db="EMBL/GenBank/DDBJ databases">
        <title>Clostridium lapicellarii sp. nov., and Clostridium renhuaiense sp. nov., two species isolated from the mud in a fermentation cellar used for producing sauce-flavour Chinese liquors.</title>
        <authorList>
            <person name="Yang F."/>
            <person name="Wang H."/>
            <person name="Chen L.Q."/>
            <person name="Zhou N."/>
            <person name="Lu J.J."/>
            <person name="Pu X.X."/>
            <person name="Wan B."/>
            <person name="Wang L."/>
            <person name="Liu S.J."/>
        </authorList>
    </citation>
    <scope>NUCLEOTIDE SEQUENCE [LARGE SCALE GENOMIC DNA]</scope>
    <source>
        <strain evidence="1 2">MT-5</strain>
    </source>
</reference>
<name>A0ABV4BUV6_9CLOT</name>
<comment type="caution">
    <text evidence="1">The sequence shown here is derived from an EMBL/GenBank/DDBJ whole genome shotgun (WGS) entry which is preliminary data.</text>
</comment>
<sequence length="111" mass="13036">MRRRVRYKCKERKTPTRISLAAREFRINRTYDDFKELIKKAPETSVVELDTVEGGCGNSKQAFLTMLFRNCSLMLIFVLKEKTQDCVFEIFDTLSEKLEIGTFKKLFPVTQ</sequence>
<organism evidence="1 2">
    <name type="scientific">Clostridium moutaii</name>
    <dbReference type="NCBI Taxonomy" id="3240932"/>
    <lineage>
        <taxon>Bacteria</taxon>
        <taxon>Bacillati</taxon>
        <taxon>Bacillota</taxon>
        <taxon>Clostridia</taxon>
        <taxon>Eubacteriales</taxon>
        <taxon>Clostridiaceae</taxon>
        <taxon>Clostridium</taxon>
    </lineage>
</organism>
<gene>
    <name evidence="1" type="ORF">AB8U03_17800</name>
</gene>
<proteinExistence type="predicted"/>
<accession>A0ABV4BUV6</accession>
<dbReference type="Proteomes" id="UP001564657">
    <property type="component" value="Unassembled WGS sequence"/>
</dbReference>
<dbReference type="EMBL" id="JBGEWD010000038">
    <property type="protein sequence ID" value="MEY8002002.1"/>
    <property type="molecule type" value="Genomic_DNA"/>
</dbReference>